<dbReference type="Proteomes" id="UP000015105">
    <property type="component" value="Chromosome 7D"/>
</dbReference>
<accession>A0A453S7W7</accession>
<reference evidence="2" key="2">
    <citation type="journal article" date="2017" name="Nat. Plants">
        <title>The Aegilops tauschii genome reveals multiple impacts of transposons.</title>
        <authorList>
            <person name="Zhao G."/>
            <person name="Zou C."/>
            <person name="Li K."/>
            <person name="Wang K."/>
            <person name="Li T."/>
            <person name="Gao L."/>
            <person name="Zhang X."/>
            <person name="Wang H."/>
            <person name="Yang Z."/>
            <person name="Liu X."/>
            <person name="Jiang W."/>
            <person name="Mao L."/>
            <person name="Kong X."/>
            <person name="Jiao Y."/>
            <person name="Jia J."/>
        </authorList>
    </citation>
    <scope>NUCLEOTIDE SEQUENCE [LARGE SCALE GENOMIC DNA]</scope>
    <source>
        <strain evidence="2">cv. AL8/78</strain>
    </source>
</reference>
<dbReference type="STRING" id="200361.A0A453S7W7"/>
<dbReference type="Gramene" id="AET7Gv20848600.2">
    <property type="protein sequence ID" value="AET7Gv20848600.2"/>
    <property type="gene ID" value="AET7Gv20848600"/>
</dbReference>
<sequence>MMDMSVDMLNKWLESDSATNDGLEMHFVVGYEEYYILTEEKSIPAMLYFQCVCWFHLHTFSSSLEISRDLIMSCLGLHWTNDLPGAMIQAGAPSGEHKSAFCLIPCSIMVESSSSCLILMMCYWRSCRMRLKSTGGCESQDLRVRL</sequence>
<dbReference type="OrthoDB" id="16816at2759"/>
<evidence type="ECO:0000313" key="1">
    <source>
        <dbReference type="EnsemblPlants" id="AET7Gv20848600.2"/>
    </source>
</evidence>
<reference evidence="1" key="4">
    <citation type="submission" date="2019-03" db="UniProtKB">
        <authorList>
            <consortium name="EnsemblPlants"/>
        </authorList>
    </citation>
    <scope>IDENTIFICATION</scope>
</reference>
<protein>
    <submittedName>
        <fullName evidence="1">Uncharacterized protein</fullName>
    </submittedName>
</protein>
<name>A0A453S7W7_AEGTS</name>
<reference evidence="1" key="5">
    <citation type="journal article" date="2021" name="G3 (Bethesda)">
        <title>Aegilops tauschii genome assembly Aet v5.0 features greater sequence contiguity and improved annotation.</title>
        <authorList>
            <person name="Wang L."/>
            <person name="Zhu T."/>
            <person name="Rodriguez J.C."/>
            <person name="Deal K.R."/>
            <person name="Dubcovsky J."/>
            <person name="McGuire P.E."/>
            <person name="Lux T."/>
            <person name="Spannagl M."/>
            <person name="Mayer K.F.X."/>
            <person name="Baldrich P."/>
            <person name="Meyers B.C."/>
            <person name="Huo N."/>
            <person name="Gu Y.Q."/>
            <person name="Zhou H."/>
            <person name="Devos K.M."/>
            <person name="Bennetzen J.L."/>
            <person name="Unver T."/>
            <person name="Budak H."/>
            <person name="Gulick P.J."/>
            <person name="Galiba G."/>
            <person name="Kalapos B."/>
            <person name="Nelson D.R."/>
            <person name="Li P."/>
            <person name="You F.M."/>
            <person name="Luo M.C."/>
            <person name="Dvorak J."/>
        </authorList>
    </citation>
    <scope>NUCLEOTIDE SEQUENCE [LARGE SCALE GENOMIC DNA]</scope>
    <source>
        <strain evidence="1">cv. AL8/78</strain>
    </source>
</reference>
<evidence type="ECO:0000313" key="2">
    <source>
        <dbReference type="Proteomes" id="UP000015105"/>
    </source>
</evidence>
<keyword evidence="2" id="KW-1185">Reference proteome</keyword>
<dbReference type="AlphaFoldDB" id="A0A453S7W7"/>
<dbReference type="EnsemblPlants" id="AET7Gv20848600.2">
    <property type="protein sequence ID" value="AET7Gv20848600.2"/>
    <property type="gene ID" value="AET7Gv20848600"/>
</dbReference>
<organism evidence="1 2">
    <name type="scientific">Aegilops tauschii subsp. strangulata</name>
    <name type="common">Goatgrass</name>
    <dbReference type="NCBI Taxonomy" id="200361"/>
    <lineage>
        <taxon>Eukaryota</taxon>
        <taxon>Viridiplantae</taxon>
        <taxon>Streptophyta</taxon>
        <taxon>Embryophyta</taxon>
        <taxon>Tracheophyta</taxon>
        <taxon>Spermatophyta</taxon>
        <taxon>Magnoliopsida</taxon>
        <taxon>Liliopsida</taxon>
        <taxon>Poales</taxon>
        <taxon>Poaceae</taxon>
        <taxon>BOP clade</taxon>
        <taxon>Pooideae</taxon>
        <taxon>Triticodae</taxon>
        <taxon>Triticeae</taxon>
        <taxon>Triticinae</taxon>
        <taxon>Aegilops</taxon>
    </lineage>
</organism>
<dbReference type="EnsemblPlants" id="AET7Gv20848600.7">
    <property type="protein sequence ID" value="AET7Gv20848600.7"/>
    <property type="gene ID" value="AET7Gv20848600"/>
</dbReference>
<reference evidence="2" key="1">
    <citation type="journal article" date="2014" name="Science">
        <title>Ancient hybridizations among the ancestral genomes of bread wheat.</title>
        <authorList>
            <consortium name="International Wheat Genome Sequencing Consortium,"/>
            <person name="Marcussen T."/>
            <person name="Sandve S.R."/>
            <person name="Heier L."/>
            <person name="Spannagl M."/>
            <person name="Pfeifer M."/>
            <person name="Jakobsen K.S."/>
            <person name="Wulff B.B."/>
            <person name="Steuernagel B."/>
            <person name="Mayer K.F."/>
            <person name="Olsen O.A."/>
        </authorList>
    </citation>
    <scope>NUCLEOTIDE SEQUENCE [LARGE SCALE GENOMIC DNA]</scope>
    <source>
        <strain evidence="2">cv. AL8/78</strain>
    </source>
</reference>
<proteinExistence type="predicted"/>
<dbReference type="Gramene" id="AET7Gv20848600.7">
    <property type="protein sequence ID" value="AET7Gv20848600.7"/>
    <property type="gene ID" value="AET7Gv20848600"/>
</dbReference>
<reference evidence="1" key="3">
    <citation type="journal article" date="2017" name="Nature">
        <title>Genome sequence of the progenitor of the wheat D genome Aegilops tauschii.</title>
        <authorList>
            <person name="Luo M.C."/>
            <person name="Gu Y.Q."/>
            <person name="Puiu D."/>
            <person name="Wang H."/>
            <person name="Twardziok S.O."/>
            <person name="Deal K.R."/>
            <person name="Huo N."/>
            <person name="Zhu T."/>
            <person name="Wang L."/>
            <person name="Wang Y."/>
            <person name="McGuire P.E."/>
            <person name="Liu S."/>
            <person name="Long H."/>
            <person name="Ramasamy R.K."/>
            <person name="Rodriguez J.C."/>
            <person name="Van S.L."/>
            <person name="Yuan L."/>
            <person name="Wang Z."/>
            <person name="Xia Z."/>
            <person name="Xiao L."/>
            <person name="Anderson O.D."/>
            <person name="Ouyang S."/>
            <person name="Liang Y."/>
            <person name="Zimin A.V."/>
            <person name="Pertea G."/>
            <person name="Qi P."/>
            <person name="Bennetzen J.L."/>
            <person name="Dai X."/>
            <person name="Dawson M.W."/>
            <person name="Muller H.G."/>
            <person name="Kugler K."/>
            <person name="Rivarola-Duarte L."/>
            <person name="Spannagl M."/>
            <person name="Mayer K.F.X."/>
            <person name="Lu F.H."/>
            <person name="Bevan M.W."/>
            <person name="Leroy P."/>
            <person name="Li P."/>
            <person name="You F.M."/>
            <person name="Sun Q."/>
            <person name="Liu Z."/>
            <person name="Lyons E."/>
            <person name="Wicker T."/>
            <person name="Salzberg S.L."/>
            <person name="Devos K.M."/>
            <person name="Dvorak J."/>
        </authorList>
    </citation>
    <scope>NUCLEOTIDE SEQUENCE [LARGE SCALE GENOMIC DNA]</scope>
    <source>
        <strain evidence="1">cv. AL8/78</strain>
    </source>
</reference>